<comment type="caution">
    <text evidence="2">The sequence shown here is derived from an EMBL/GenBank/DDBJ whole genome shotgun (WGS) entry which is preliminary data.</text>
</comment>
<proteinExistence type="predicted"/>
<keyword evidence="1" id="KW-0472">Membrane</keyword>
<sequence length="61" mass="7117">MNQLKKLATWYNSKTGRQRNVLRITAFLLSAFPVFGWLGVAPWMIPLMLYLEFNLGQEIET</sequence>
<evidence type="ECO:0000313" key="2">
    <source>
        <dbReference type="EMBL" id="KKN98691.1"/>
    </source>
</evidence>
<gene>
    <name evidence="2" type="ORF">LCGC14_0143700</name>
</gene>
<reference evidence="2" key="1">
    <citation type="journal article" date="2015" name="Nature">
        <title>Complex archaea that bridge the gap between prokaryotes and eukaryotes.</title>
        <authorList>
            <person name="Spang A."/>
            <person name="Saw J.H."/>
            <person name="Jorgensen S.L."/>
            <person name="Zaremba-Niedzwiedzka K."/>
            <person name="Martijn J."/>
            <person name="Lind A.E."/>
            <person name="van Eijk R."/>
            <person name="Schleper C."/>
            <person name="Guy L."/>
            <person name="Ettema T.J."/>
        </authorList>
    </citation>
    <scope>NUCLEOTIDE SEQUENCE</scope>
</reference>
<evidence type="ECO:0000256" key="1">
    <source>
        <dbReference type="SAM" id="Phobius"/>
    </source>
</evidence>
<dbReference type="EMBL" id="LAZR01000050">
    <property type="protein sequence ID" value="KKN98691.1"/>
    <property type="molecule type" value="Genomic_DNA"/>
</dbReference>
<name>A0A0F9XHU5_9ZZZZ</name>
<keyword evidence="1" id="KW-1133">Transmembrane helix</keyword>
<keyword evidence="1" id="KW-0812">Transmembrane</keyword>
<feature type="transmembrane region" description="Helical" evidence="1">
    <location>
        <begin position="21"/>
        <end position="45"/>
    </location>
</feature>
<organism evidence="2">
    <name type="scientific">marine sediment metagenome</name>
    <dbReference type="NCBI Taxonomy" id="412755"/>
    <lineage>
        <taxon>unclassified sequences</taxon>
        <taxon>metagenomes</taxon>
        <taxon>ecological metagenomes</taxon>
    </lineage>
</organism>
<accession>A0A0F9XHU5</accession>
<protein>
    <submittedName>
        <fullName evidence="2">Uncharacterized protein</fullName>
    </submittedName>
</protein>
<dbReference type="AlphaFoldDB" id="A0A0F9XHU5"/>